<dbReference type="WBParaSite" id="HCON_00100374-00001">
    <property type="protein sequence ID" value="HCON_00100374-00001"/>
    <property type="gene ID" value="HCON_00100374"/>
</dbReference>
<protein>
    <submittedName>
        <fullName evidence="2">BRICHOS domain-containing protein</fullName>
    </submittedName>
</protein>
<proteinExistence type="predicted"/>
<reference evidence="2" key="1">
    <citation type="submission" date="2022-10" db="UniProtKB">
        <authorList>
            <consortium name="WormBaseParasite"/>
        </authorList>
    </citation>
    <scope>IDENTIFICATION</scope>
    <source>
        <strain evidence="2">MHco3</strain>
    </source>
</reference>
<accession>A0A912MJ33</accession>
<keyword evidence="1" id="KW-1185">Reference proteome</keyword>
<dbReference type="PANTHER" id="PTHR37427">
    <property type="entry name" value="PROTEIN CBG20963-RELATED"/>
    <property type="match status" value="1"/>
</dbReference>
<sequence length="125" mass="13824">MFVLILLSISLVSSCKLKVKVDAETFHPVWAQFTFHNETKSKVYKFTDGHQNHTLHIEGFICNLKPTILKSYKRPPKPGVKPIGQTAAFIEGHGMIGYTVFHNDSPRMGTRIGASCGFGDCGSRG</sequence>
<dbReference type="Proteomes" id="UP000025227">
    <property type="component" value="Unplaced"/>
</dbReference>
<name>A0A912MJ33_HAECO</name>
<evidence type="ECO:0000313" key="2">
    <source>
        <dbReference type="WBParaSite" id="HCON_00100374-00001"/>
    </source>
</evidence>
<dbReference type="OrthoDB" id="5869907at2759"/>
<evidence type="ECO:0000313" key="1">
    <source>
        <dbReference type="Proteomes" id="UP000025227"/>
    </source>
</evidence>
<organism evidence="1 2">
    <name type="scientific">Haemonchus contortus</name>
    <name type="common">Barber pole worm</name>
    <dbReference type="NCBI Taxonomy" id="6289"/>
    <lineage>
        <taxon>Eukaryota</taxon>
        <taxon>Metazoa</taxon>
        <taxon>Ecdysozoa</taxon>
        <taxon>Nematoda</taxon>
        <taxon>Chromadorea</taxon>
        <taxon>Rhabditida</taxon>
        <taxon>Rhabditina</taxon>
        <taxon>Rhabditomorpha</taxon>
        <taxon>Strongyloidea</taxon>
        <taxon>Trichostrongylidae</taxon>
        <taxon>Haemonchus</taxon>
    </lineage>
</organism>
<dbReference type="AlphaFoldDB" id="A0A912MJ33"/>
<dbReference type="PANTHER" id="PTHR37427:SF1">
    <property type="entry name" value="LIPOCALIN-LIKE DOMAIN-CONTAINING PROTEIN"/>
    <property type="match status" value="1"/>
</dbReference>
<dbReference type="OMA" id="HITGMFC"/>